<dbReference type="PATRIC" id="fig|2287.9.peg.1790"/>
<organism evidence="1 2">
    <name type="scientific">Saccharolobus solfataricus</name>
    <name type="common">Sulfolobus solfataricus</name>
    <dbReference type="NCBI Taxonomy" id="2287"/>
    <lineage>
        <taxon>Archaea</taxon>
        <taxon>Thermoproteota</taxon>
        <taxon>Thermoprotei</taxon>
        <taxon>Sulfolobales</taxon>
        <taxon>Sulfolobaceae</taxon>
        <taxon>Saccharolobus</taxon>
    </lineage>
</organism>
<protein>
    <submittedName>
        <fullName evidence="1">Uncharacterized protein</fullName>
    </submittedName>
</protein>
<dbReference type="EMBL" id="LT549890">
    <property type="protein sequence ID" value="SAI85265.1"/>
    <property type="molecule type" value="Genomic_DNA"/>
</dbReference>
<evidence type="ECO:0000313" key="1">
    <source>
        <dbReference type="EMBL" id="SAI85265.1"/>
    </source>
</evidence>
<name>A0A157T1R2_SACSO</name>
<dbReference type="OMA" id="KWEFSDV"/>
<sequence length="73" mass="8609">MSMRAISALNVPLDTVFTLIKHHGRKRYKKLVQLWSKAKELVKGRSTGKIVVEMWTYLFTNTRAFYKWEFSDG</sequence>
<accession>A0A157T1R2</accession>
<proteinExistence type="predicted"/>
<dbReference type="AlphaFoldDB" id="A0A157T1R2"/>
<evidence type="ECO:0000313" key="2">
    <source>
        <dbReference type="Proteomes" id="UP000076770"/>
    </source>
</evidence>
<reference evidence="2" key="1">
    <citation type="submission" date="2016-04" db="EMBL/GenBank/DDBJ databases">
        <authorList>
            <person name="Shah S.A."/>
            <person name="Garrett R.A."/>
        </authorList>
    </citation>
    <scope>NUCLEOTIDE SEQUENCE [LARGE SCALE GENOMIC DNA]</scope>
    <source>
        <strain evidence="2">ATCC 35091 / DSM 1616 / JCM 8930 / NBRC 15331 / P1</strain>
    </source>
</reference>
<gene>
    <name evidence="1" type="ORF">SSOP1_1711</name>
</gene>
<dbReference type="Proteomes" id="UP000076770">
    <property type="component" value="Chromosome i"/>
</dbReference>